<keyword evidence="13" id="KW-0594">Phospholipid biosynthesis</keyword>
<keyword evidence="18" id="KW-0479">Metal-binding</keyword>
<dbReference type="GO" id="GO:0046872">
    <property type="term" value="F:metal ion binding"/>
    <property type="evidence" value="ECO:0007669"/>
    <property type="project" value="UniProtKB-KW"/>
</dbReference>
<dbReference type="EMBL" id="JGCY01000294">
    <property type="protein sequence ID" value="EXY74311.1"/>
    <property type="molecule type" value="Genomic_DNA"/>
</dbReference>
<evidence type="ECO:0000256" key="19">
    <source>
        <dbReference type="SAM" id="Phobius"/>
    </source>
</evidence>
<evidence type="ECO:0000256" key="10">
    <source>
        <dbReference type="ARBA" id="ARBA00022989"/>
    </source>
</evidence>
<keyword evidence="14" id="KW-1208">Phospholipid metabolism</keyword>
<evidence type="ECO:0000256" key="1">
    <source>
        <dbReference type="ARBA" id="ARBA00004651"/>
    </source>
</evidence>
<comment type="similarity">
    <text evidence="2">Belongs to the bacterial diacylglycerol kinase family.</text>
</comment>
<comment type="caution">
    <text evidence="20">The sequence shown here is derived from an EMBL/GenBank/DDBJ whole genome shotgun (WGS) entry which is preliminary data.</text>
</comment>
<feature type="transmembrane region" description="Helical" evidence="19">
    <location>
        <begin position="56"/>
        <end position="74"/>
    </location>
</feature>
<keyword evidence="12 19" id="KW-0472">Membrane</keyword>
<dbReference type="GO" id="GO:0005886">
    <property type="term" value="C:plasma membrane"/>
    <property type="evidence" value="ECO:0007669"/>
    <property type="project" value="UniProtKB-SubCell"/>
</dbReference>
<organism evidence="20 21">
    <name type="scientific">Bacteroides fragilis str. 3988T(B)14</name>
    <dbReference type="NCBI Taxonomy" id="1339315"/>
    <lineage>
        <taxon>Bacteria</taxon>
        <taxon>Pseudomonadati</taxon>
        <taxon>Bacteroidota</taxon>
        <taxon>Bacteroidia</taxon>
        <taxon>Bacteroidales</taxon>
        <taxon>Bacteroidaceae</taxon>
        <taxon>Bacteroides</taxon>
    </lineage>
</organism>
<evidence type="ECO:0000256" key="13">
    <source>
        <dbReference type="ARBA" id="ARBA00023209"/>
    </source>
</evidence>
<accession>A0A015TUE9</accession>
<name>A0A015TUE9_BACFG</name>
<proteinExistence type="inferred from homology"/>
<evidence type="ECO:0000256" key="2">
    <source>
        <dbReference type="ARBA" id="ARBA00005967"/>
    </source>
</evidence>
<evidence type="ECO:0000256" key="11">
    <source>
        <dbReference type="ARBA" id="ARBA00023098"/>
    </source>
</evidence>
<comment type="cofactor">
    <cofactor evidence="18">
        <name>Mg(2+)</name>
        <dbReference type="ChEBI" id="CHEBI:18420"/>
    </cofactor>
    <text evidence="18">Mn(2+), Zn(2+), Cd(2+) and Co(2+) support activity to lesser extents.</text>
</comment>
<evidence type="ECO:0000313" key="21">
    <source>
        <dbReference type="Proteomes" id="UP000020529"/>
    </source>
</evidence>
<keyword evidence="6 19" id="KW-0812">Transmembrane</keyword>
<feature type="binding site" evidence="17">
    <location>
        <position position="27"/>
    </location>
    <ligand>
        <name>ATP</name>
        <dbReference type="ChEBI" id="CHEBI:30616"/>
    </ligand>
</feature>
<evidence type="ECO:0000256" key="3">
    <source>
        <dbReference type="ARBA" id="ARBA00022475"/>
    </source>
</evidence>
<comment type="subcellular location">
    <subcellularLocation>
        <location evidence="1">Cell membrane</location>
        <topology evidence="1">Multi-pass membrane protein</topology>
    </subcellularLocation>
</comment>
<dbReference type="PANTHER" id="PTHR34299:SF1">
    <property type="entry name" value="DIACYLGLYCEROL KINASE"/>
    <property type="match status" value="1"/>
</dbReference>
<dbReference type="CDD" id="cd14265">
    <property type="entry name" value="UDPK_IM_like"/>
    <property type="match status" value="1"/>
</dbReference>
<evidence type="ECO:0000256" key="4">
    <source>
        <dbReference type="ARBA" id="ARBA00022516"/>
    </source>
</evidence>
<evidence type="ECO:0000256" key="6">
    <source>
        <dbReference type="ARBA" id="ARBA00022692"/>
    </source>
</evidence>
<dbReference type="RefSeq" id="WP_005794207.1">
    <property type="nucleotide sequence ID" value="NZ_JGCY01000294.1"/>
</dbReference>
<dbReference type="PANTHER" id="PTHR34299">
    <property type="entry name" value="DIACYLGLYCEROL KINASE"/>
    <property type="match status" value="1"/>
</dbReference>
<keyword evidence="10 19" id="KW-1133">Transmembrane helix</keyword>
<feature type="transmembrane region" description="Helical" evidence="19">
    <location>
        <begin position="30"/>
        <end position="50"/>
    </location>
</feature>
<evidence type="ECO:0000256" key="18">
    <source>
        <dbReference type="PIRSR" id="PIRSR600829-4"/>
    </source>
</evidence>
<protein>
    <submittedName>
        <fullName evidence="20">Prokaryotic diacylglycerol kinase family protein</fullName>
    </submittedName>
</protein>
<gene>
    <name evidence="20" type="ORF">M124_1850</name>
</gene>
<keyword evidence="8 20" id="KW-0418">Kinase</keyword>
<evidence type="ECO:0000256" key="8">
    <source>
        <dbReference type="ARBA" id="ARBA00022777"/>
    </source>
</evidence>
<dbReference type="Proteomes" id="UP000020529">
    <property type="component" value="Unassembled WGS sequence"/>
</dbReference>
<keyword evidence="4" id="KW-0444">Lipid biosynthesis</keyword>
<evidence type="ECO:0000313" key="20">
    <source>
        <dbReference type="EMBL" id="EXY74311.1"/>
    </source>
</evidence>
<feature type="binding site" evidence="18">
    <location>
        <position position="27"/>
    </location>
    <ligand>
        <name>a divalent metal cation</name>
        <dbReference type="ChEBI" id="CHEBI:60240"/>
    </ligand>
</feature>
<evidence type="ECO:0000256" key="9">
    <source>
        <dbReference type="ARBA" id="ARBA00022840"/>
    </source>
</evidence>
<feature type="active site" description="Proton acceptor" evidence="15">
    <location>
        <position position="68"/>
    </location>
</feature>
<sequence>MEKFSTRKRIRSFGYAWKGIRSFVSKEHNAWIHCTAIIIVTVAGFCFGITRNEWIAIILCFGVVLAAEGFNTAIERLVNLVSPERNPIAGDVKDIAAGSVLICAIVAAIVGIIIFMPYVLAVLLCNMG</sequence>
<dbReference type="InterPro" id="IPR036945">
    <property type="entry name" value="DAGK_sf"/>
</dbReference>
<dbReference type="Gene3D" id="1.10.287.3610">
    <property type="match status" value="1"/>
</dbReference>
<keyword evidence="7 17" id="KW-0547">Nucleotide-binding</keyword>
<dbReference type="Pfam" id="PF01219">
    <property type="entry name" value="DAGK_prokar"/>
    <property type="match status" value="1"/>
</dbReference>
<evidence type="ECO:0000256" key="16">
    <source>
        <dbReference type="PIRSR" id="PIRSR600829-2"/>
    </source>
</evidence>
<dbReference type="PATRIC" id="fig|1339315.3.peg.2606"/>
<reference evidence="20 21" key="1">
    <citation type="submission" date="2014-02" db="EMBL/GenBank/DDBJ databases">
        <authorList>
            <person name="Sears C."/>
            <person name="Carroll K."/>
            <person name="Sack B.R."/>
            <person name="Qadri F."/>
            <person name="Myers L.L."/>
            <person name="Chung G.-T."/>
            <person name="Escheverria P."/>
            <person name="Fraser C.M."/>
            <person name="Sadzewicz L."/>
            <person name="Shefchek K.A."/>
            <person name="Tallon L."/>
            <person name="Das S.P."/>
            <person name="Daugherty S."/>
            <person name="Mongodin E.F."/>
        </authorList>
    </citation>
    <scope>NUCLEOTIDE SEQUENCE [LARGE SCALE GENOMIC DNA]</scope>
    <source>
        <strain evidence="21">3988T(B)14</strain>
    </source>
</reference>
<evidence type="ECO:0000256" key="15">
    <source>
        <dbReference type="PIRSR" id="PIRSR600829-1"/>
    </source>
</evidence>
<dbReference type="GO" id="GO:0005524">
    <property type="term" value="F:ATP binding"/>
    <property type="evidence" value="ECO:0007669"/>
    <property type="project" value="UniProtKB-KW"/>
</dbReference>
<keyword evidence="18" id="KW-0460">Magnesium</keyword>
<keyword evidence="3" id="KW-1003">Cell membrane</keyword>
<feature type="binding site" evidence="17">
    <location>
        <begin position="93"/>
        <end position="94"/>
    </location>
    <ligand>
        <name>ATP</name>
        <dbReference type="ChEBI" id="CHEBI:30616"/>
    </ligand>
</feature>
<keyword evidence="11" id="KW-0443">Lipid metabolism</keyword>
<dbReference type="GO" id="GO:0008654">
    <property type="term" value="P:phospholipid biosynthetic process"/>
    <property type="evidence" value="ECO:0007669"/>
    <property type="project" value="UniProtKB-KW"/>
</dbReference>
<feature type="binding site" evidence="16">
    <location>
        <position position="68"/>
    </location>
    <ligand>
        <name>substrate</name>
    </ligand>
</feature>
<evidence type="ECO:0000256" key="14">
    <source>
        <dbReference type="ARBA" id="ARBA00023264"/>
    </source>
</evidence>
<keyword evidence="5" id="KW-0808">Transferase</keyword>
<dbReference type="InterPro" id="IPR000829">
    <property type="entry name" value="DAGK"/>
</dbReference>
<feature type="binding site" evidence="17">
    <location>
        <position position="75"/>
    </location>
    <ligand>
        <name>ATP</name>
        <dbReference type="ChEBI" id="CHEBI:30616"/>
    </ligand>
</feature>
<evidence type="ECO:0000256" key="5">
    <source>
        <dbReference type="ARBA" id="ARBA00022679"/>
    </source>
</evidence>
<evidence type="ECO:0000256" key="7">
    <source>
        <dbReference type="ARBA" id="ARBA00022741"/>
    </source>
</evidence>
<dbReference type="GO" id="GO:0016301">
    <property type="term" value="F:kinase activity"/>
    <property type="evidence" value="ECO:0007669"/>
    <property type="project" value="UniProtKB-KW"/>
</dbReference>
<evidence type="ECO:0000256" key="17">
    <source>
        <dbReference type="PIRSR" id="PIRSR600829-3"/>
    </source>
</evidence>
<feature type="binding site" evidence="18">
    <location>
        <position position="75"/>
    </location>
    <ligand>
        <name>a divalent metal cation</name>
        <dbReference type="ChEBI" id="CHEBI:60240"/>
    </ligand>
</feature>
<feature type="transmembrane region" description="Helical" evidence="19">
    <location>
        <begin position="95"/>
        <end position="120"/>
    </location>
</feature>
<feature type="binding site" evidence="17">
    <location>
        <position position="15"/>
    </location>
    <ligand>
        <name>ATP</name>
        <dbReference type="ChEBI" id="CHEBI:30616"/>
    </ligand>
</feature>
<keyword evidence="9 17" id="KW-0067">ATP-binding</keyword>
<dbReference type="InterPro" id="IPR033717">
    <property type="entry name" value="UDPK"/>
</dbReference>
<evidence type="ECO:0000256" key="12">
    <source>
        <dbReference type="ARBA" id="ARBA00023136"/>
    </source>
</evidence>
<dbReference type="AlphaFoldDB" id="A0A015TUE9"/>